<evidence type="ECO:0000256" key="2">
    <source>
        <dbReference type="HAMAP-Rule" id="MF_00296"/>
    </source>
</evidence>
<feature type="domain" description="AB hydrolase-1" evidence="4">
    <location>
        <begin position="31"/>
        <end position="321"/>
    </location>
</feature>
<gene>
    <name evidence="2" type="primary">metXA</name>
    <name evidence="5" type="ORF">BJ976_001588</name>
</gene>
<comment type="subunit">
    <text evidence="2">Homodimer.</text>
</comment>
<feature type="active site" description="Nucleophile" evidence="2 3">
    <location>
        <position position="134"/>
    </location>
</feature>
<keyword evidence="6" id="KW-1185">Reference proteome</keyword>
<dbReference type="Pfam" id="PF00561">
    <property type="entry name" value="Abhydrolase_1"/>
    <property type="match status" value="1"/>
</dbReference>
<keyword evidence="2" id="KW-0028">Amino-acid biosynthesis</keyword>
<feature type="active site" evidence="2 3">
    <location>
        <position position="302"/>
    </location>
</feature>
<dbReference type="EMBL" id="JACHMC010000001">
    <property type="protein sequence ID" value="MBB4883237.1"/>
    <property type="molecule type" value="Genomic_DNA"/>
</dbReference>
<feature type="binding site" evidence="2">
    <location>
        <position position="203"/>
    </location>
    <ligand>
        <name>substrate</name>
    </ligand>
</feature>
<dbReference type="HAMAP" id="MF_00296">
    <property type="entry name" value="MetX_acyltransf"/>
    <property type="match status" value="1"/>
</dbReference>
<dbReference type="PANTHER" id="PTHR32268:SF11">
    <property type="entry name" value="HOMOSERINE O-ACETYLTRANSFERASE"/>
    <property type="match status" value="1"/>
</dbReference>
<feature type="active site" evidence="2 3">
    <location>
        <position position="332"/>
    </location>
</feature>
<comment type="subcellular location">
    <subcellularLocation>
        <location evidence="2">Cytoplasm</location>
    </subcellularLocation>
</comment>
<dbReference type="UniPathway" id="UPA00051">
    <property type="reaction ID" value="UER00074"/>
</dbReference>
<dbReference type="InterPro" id="IPR000073">
    <property type="entry name" value="AB_hydrolase_1"/>
</dbReference>
<proteinExistence type="inferred from homology"/>
<name>A0A7W7L4N4_9MICC</name>
<keyword evidence="2" id="KW-0486">Methionine biosynthesis</keyword>
<dbReference type="EC" id="2.3.1.31" evidence="2"/>
<comment type="similarity">
    <text evidence="2">Belongs to the AB hydrolase superfamily. MetX family.</text>
</comment>
<comment type="caution">
    <text evidence="2">Lacks conserved residue(s) required for the propagation of feature annotation.</text>
</comment>
<dbReference type="InterPro" id="IPR029058">
    <property type="entry name" value="AB_hydrolase_fold"/>
</dbReference>
<evidence type="ECO:0000313" key="6">
    <source>
        <dbReference type="Proteomes" id="UP000560081"/>
    </source>
</evidence>
<sequence>MGELHTETGGHLPDVRLAYETWGTLDADGANAVLVLHALTGDAHVASHRADPSAGWWEELVGPGRAVDTDRWFVVAPNMLGGCDGSTGPSSPAPDGAPWGSRFPFVTLRDAVETERRLAEHLGVTAWQAVIGGSMGGARALEWAVTHPEMVRGVAVLASTACSSAEQIAWAQAQTQAVRLDPDWAGGDYHPGPGPVVGLGIARRIAHTTYRSAAELEGRFGRAAQGAENPFGTVAGPRAGRYQVESYLDHQAAKLVDRFDAGSYVTLTEALMSHDVGRGRGGVEAALAGYPGRAFVAAVDSDRLYFPAESERLARLLPGEVPVHTIASPIGHDGFLTEYAQVAEELKAALEL</sequence>
<evidence type="ECO:0000256" key="3">
    <source>
        <dbReference type="PIRSR" id="PIRSR000443-1"/>
    </source>
</evidence>
<organism evidence="5 6">
    <name type="scientific">Micrococcus flavus</name>
    <dbReference type="NCBI Taxonomy" id="384602"/>
    <lineage>
        <taxon>Bacteria</taxon>
        <taxon>Bacillati</taxon>
        <taxon>Actinomycetota</taxon>
        <taxon>Actinomycetes</taxon>
        <taxon>Micrococcales</taxon>
        <taxon>Micrococcaceae</taxon>
        <taxon>Micrococcus</taxon>
    </lineage>
</organism>
<comment type="function">
    <text evidence="2">Transfers an acetyl group from acetyl-CoA to L-homoserine, forming acetyl-L-homoserine.</text>
</comment>
<dbReference type="GO" id="GO:0005737">
    <property type="term" value="C:cytoplasm"/>
    <property type="evidence" value="ECO:0007669"/>
    <property type="project" value="UniProtKB-SubCell"/>
</dbReference>
<dbReference type="NCBIfam" id="NF001209">
    <property type="entry name" value="PRK00175.1"/>
    <property type="match status" value="1"/>
</dbReference>
<dbReference type="GO" id="GO:0004414">
    <property type="term" value="F:homoserine O-acetyltransferase activity"/>
    <property type="evidence" value="ECO:0007669"/>
    <property type="project" value="UniProtKB-UniRule"/>
</dbReference>
<dbReference type="GO" id="GO:0009086">
    <property type="term" value="P:methionine biosynthetic process"/>
    <property type="evidence" value="ECO:0007669"/>
    <property type="project" value="UniProtKB-UniRule"/>
</dbReference>
<dbReference type="SUPFAM" id="SSF53474">
    <property type="entry name" value="alpha/beta-Hydrolases"/>
    <property type="match status" value="1"/>
</dbReference>
<protein>
    <recommendedName>
        <fullName evidence="2">Homoserine O-acetyltransferase</fullName>
        <shortName evidence="2">HAT</shortName>
        <ecNumber evidence="2">2.3.1.31</ecNumber>
    </recommendedName>
    <alternativeName>
        <fullName evidence="2">Homoserine transacetylase</fullName>
        <shortName evidence="2">HTA</shortName>
    </alternativeName>
</protein>
<keyword evidence="2 5" id="KW-0012">Acyltransferase</keyword>
<feature type="binding site" evidence="2">
    <location>
        <position position="333"/>
    </location>
    <ligand>
        <name>substrate</name>
    </ligand>
</feature>
<evidence type="ECO:0000256" key="1">
    <source>
        <dbReference type="ARBA" id="ARBA00022679"/>
    </source>
</evidence>
<dbReference type="AlphaFoldDB" id="A0A7W7L4N4"/>
<evidence type="ECO:0000259" key="4">
    <source>
        <dbReference type="Pfam" id="PF00561"/>
    </source>
</evidence>
<evidence type="ECO:0000313" key="5">
    <source>
        <dbReference type="EMBL" id="MBB4883237.1"/>
    </source>
</evidence>
<dbReference type="Gene3D" id="1.10.1740.110">
    <property type="match status" value="1"/>
</dbReference>
<reference evidence="5 6" key="1">
    <citation type="submission" date="2020-08" db="EMBL/GenBank/DDBJ databases">
        <title>Sequencing the genomes of 1000 actinobacteria strains.</title>
        <authorList>
            <person name="Klenk H.-P."/>
        </authorList>
    </citation>
    <scope>NUCLEOTIDE SEQUENCE [LARGE SCALE GENOMIC DNA]</scope>
    <source>
        <strain evidence="5 6">DSM 19079</strain>
    </source>
</reference>
<dbReference type="Gene3D" id="3.40.50.1820">
    <property type="entry name" value="alpha/beta hydrolase"/>
    <property type="match status" value="1"/>
</dbReference>
<dbReference type="NCBIfam" id="TIGR01392">
    <property type="entry name" value="homoserO_Ac_trn"/>
    <property type="match status" value="1"/>
</dbReference>
<comment type="pathway">
    <text evidence="2">Amino-acid biosynthesis; L-methionine biosynthesis via de novo pathway; O-acetyl-L-homoserine from L-homoserine: step 1/1.</text>
</comment>
<dbReference type="Proteomes" id="UP000560081">
    <property type="component" value="Unassembled WGS sequence"/>
</dbReference>
<dbReference type="InterPro" id="IPR008220">
    <property type="entry name" value="HAT_MetX-like"/>
</dbReference>
<dbReference type="PIRSF" id="PIRSF000443">
    <property type="entry name" value="Homoser_Ac_trans"/>
    <property type="match status" value="1"/>
</dbReference>
<keyword evidence="2" id="KW-0963">Cytoplasm</keyword>
<comment type="caution">
    <text evidence="5">The sequence shown here is derived from an EMBL/GenBank/DDBJ whole genome shotgun (WGS) entry which is preliminary data.</text>
</comment>
<accession>A0A7W7L4N4</accession>
<comment type="catalytic activity">
    <reaction evidence="2">
        <text>L-homoserine + acetyl-CoA = O-acetyl-L-homoserine + CoA</text>
        <dbReference type="Rhea" id="RHEA:13701"/>
        <dbReference type="ChEBI" id="CHEBI:57287"/>
        <dbReference type="ChEBI" id="CHEBI:57288"/>
        <dbReference type="ChEBI" id="CHEBI:57476"/>
        <dbReference type="ChEBI" id="CHEBI:57716"/>
        <dbReference type="EC" id="2.3.1.31"/>
    </reaction>
</comment>
<dbReference type="PANTHER" id="PTHR32268">
    <property type="entry name" value="HOMOSERINE O-ACETYLTRANSFERASE"/>
    <property type="match status" value="1"/>
</dbReference>
<keyword evidence="1 2" id="KW-0808">Transferase</keyword>
<dbReference type="GO" id="GO:0009092">
    <property type="term" value="P:homoserine metabolic process"/>
    <property type="evidence" value="ECO:0007669"/>
    <property type="project" value="TreeGrafter"/>
</dbReference>